<protein>
    <submittedName>
        <fullName evidence="4">Phenylacetic acid degradation protein</fullName>
    </submittedName>
</protein>
<dbReference type="PANTHER" id="PTHR21660">
    <property type="entry name" value="THIOESTERASE SUPERFAMILY MEMBER-RELATED"/>
    <property type="match status" value="1"/>
</dbReference>
<name>A0A2P1NK47_9BURK</name>
<evidence type="ECO:0000256" key="2">
    <source>
        <dbReference type="ARBA" id="ARBA00022801"/>
    </source>
</evidence>
<dbReference type="Proteomes" id="UP000241829">
    <property type="component" value="Chromosome"/>
</dbReference>
<organism evidence="4 5">
    <name type="scientific">Pulveribacter suum</name>
    <dbReference type="NCBI Taxonomy" id="2116657"/>
    <lineage>
        <taxon>Bacteria</taxon>
        <taxon>Pseudomonadati</taxon>
        <taxon>Pseudomonadota</taxon>
        <taxon>Betaproteobacteria</taxon>
        <taxon>Burkholderiales</taxon>
        <taxon>Comamonadaceae</taxon>
        <taxon>Pulveribacter</taxon>
    </lineage>
</organism>
<evidence type="ECO:0000313" key="4">
    <source>
        <dbReference type="EMBL" id="AVP57411.1"/>
    </source>
</evidence>
<sequence length="141" mass="14834">MTDLHQRIASSFKAQGLMATLGARLALVQDGEVRIELPFSAALSQQHGYVHAGAITSVVDSACGYAALTRGPAGCEVVTAEFKTNFVRPAIGERFIAVGRVVNAGRQLAVVTGEVLAHTADGAEPKLVALMQATMVYVQPR</sequence>
<dbReference type="RefSeq" id="WP_106845967.1">
    <property type="nucleotide sequence ID" value="NZ_CP027792.1"/>
</dbReference>
<dbReference type="CDD" id="cd03443">
    <property type="entry name" value="PaaI_thioesterase"/>
    <property type="match status" value="1"/>
</dbReference>
<dbReference type="NCBIfam" id="TIGR00369">
    <property type="entry name" value="unchar_dom_1"/>
    <property type="match status" value="1"/>
</dbReference>
<dbReference type="GO" id="GO:0047617">
    <property type="term" value="F:fatty acyl-CoA hydrolase activity"/>
    <property type="evidence" value="ECO:0007669"/>
    <property type="project" value="InterPro"/>
</dbReference>
<reference evidence="5" key="1">
    <citation type="submission" date="2018-03" db="EMBL/GenBank/DDBJ databases">
        <title>Genome sequencing of Melaminivora sp. strain SC2-7.</title>
        <authorList>
            <person name="Kim S.-J."/>
            <person name="Heo J."/>
            <person name="Ahn J.-H."/>
            <person name="Kwon S.-W."/>
        </authorList>
    </citation>
    <scope>NUCLEOTIDE SEQUENCE [LARGE SCALE GENOMIC DNA]</scope>
    <source>
        <strain evidence="5">SC2-7</strain>
    </source>
</reference>
<evidence type="ECO:0000259" key="3">
    <source>
        <dbReference type="Pfam" id="PF03061"/>
    </source>
</evidence>
<dbReference type="AlphaFoldDB" id="A0A2P1NK47"/>
<dbReference type="InterPro" id="IPR003736">
    <property type="entry name" value="PAAI_dom"/>
</dbReference>
<accession>A0A2P1NK47</accession>
<dbReference type="InterPro" id="IPR039298">
    <property type="entry name" value="ACOT13"/>
</dbReference>
<feature type="domain" description="Thioesterase" evidence="3">
    <location>
        <begin position="47"/>
        <end position="116"/>
    </location>
</feature>
<keyword evidence="5" id="KW-1185">Reference proteome</keyword>
<evidence type="ECO:0000313" key="5">
    <source>
        <dbReference type="Proteomes" id="UP000241829"/>
    </source>
</evidence>
<dbReference type="EMBL" id="CP027792">
    <property type="protein sequence ID" value="AVP57411.1"/>
    <property type="molecule type" value="Genomic_DNA"/>
</dbReference>
<dbReference type="Pfam" id="PF03061">
    <property type="entry name" value="4HBT"/>
    <property type="match status" value="1"/>
</dbReference>
<dbReference type="OrthoDB" id="8525891at2"/>
<dbReference type="PANTHER" id="PTHR21660:SF1">
    <property type="entry name" value="ACYL-COENZYME A THIOESTERASE 13"/>
    <property type="match status" value="1"/>
</dbReference>
<gene>
    <name evidence="4" type="ORF">C7H73_06860</name>
</gene>
<comment type="similarity">
    <text evidence="1">Belongs to the thioesterase PaaI family.</text>
</comment>
<evidence type="ECO:0000256" key="1">
    <source>
        <dbReference type="ARBA" id="ARBA00008324"/>
    </source>
</evidence>
<dbReference type="KEGG" id="melm:C7H73_06860"/>
<dbReference type="InterPro" id="IPR006683">
    <property type="entry name" value="Thioestr_dom"/>
</dbReference>
<dbReference type="Gene3D" id="3.10.129.10">
    <property type="entry name" value="Hotdog Thioesterase"/>
    <property type="match status" value="1"/>
</dbReference>
<dbReference type="InterPro" id="IPR029069">
    <property type="entry name" value="HotDog_dom_sf"/>
</dbReference>
<dbReference type="SUPFAM" id="SSF54637">
    <property type="entry name" value="Thioesterase/thiol ester dehydrase-isomerase"/>
    <property type="match status" value="1"/>
</dbReference>
<proteinExistence type="inferred from homology"/>
<keyword evidence="2" id="KW-0378">Hydrolase</keyword>